<dbReference type="Pfam" id="PF03331">
    <property type="entry name" value="LpxC"/>
    <property type="match status" value="1"/>
</dbReference>
<dbReference type="GO" id="GO:0103117">
    <property type="term" value="F:UDP-3-O-acyl-N-acetylglucosamine deacetylase activity"/>
    <property type="evidence" value="ECO:0007669"/>
    <property type="project" value="InterPro"/>
</dbReference>
<dbReference type="GO" id="GO:0016020">
    <property type="term" value="C:membrane"/>
    <property type="evidence" value="ECO:0007669"/>
    <property type="project" value="GOC"/>
</dbReference>
<evidence type="ECO:0000313" key="3">
    <source>
        <dbReference type="Proteomes" id="UP000184275"/>
    </source>
</evidence>
<dbReference type="RefSeq" id="WP_083545960.1">
    <property type="nucleotide sequence ID" value="NZ_FRAW01000055.1"/>
</dbReference>
<dbReference type="AlphaFoldDB" id="A0A1M6Z9D5"/>
<organism evidence="2 3">
    <name type="scientific">Fibrobacter intestinalis</name>
    <dbReference type="NCBI Taxonomy" id="28122"/>
    <lineage>
        <taxon>Bacteria</taxon>
        <taxon>Pseudomonadati</taxon>
        <taxon>Fibrobacterota</taxon>
        <taxon>Fibrobacteria</taxon>
        <taxon>Fibrobacterales</taxon>
        <taxon>Fibrobacteraceae</taxon>
        <taxon>Fibrobacter</taxon>
    </lineage>
</organism>
<dbReference type="SUPFAM" id="SSF54211">
    <property type="entry name" value="Ribosomal protein S5 domain 2-like"/>
    <property type="match status" value="1"/>
</dbReference>
<dbReference type="PANTHER" id="PTHR33694:SF1">
    <property type="entry name" value="UDP-3-O-ACYL-N-ACETYLGLUCOSAMINE DEACETYLASE 1, MITOCHONDRIAL-RELATED"/>
    <property type="match status" value="1"/>
</dbReference>
<protein>
    <submittedName>
        <fullName evidence="2">UDP-3-O-[3-hydroxymyristoyl] N-acetylglucosamine deacetylase</fullName>
    </submittedName>
</protein>
<dbReference type="PANTHER" id="PTHR33694">
    <property type="entry name" value="UDP-3-O-ACYL-N-ACETYLGLUCOSAMINE DEACETYLASE 1, MITOCHONDRIAL-RELATED"/>
    <property type="match status" value="1"/>
</dbReference>
<proteinExistence type="predicted"/>
<comment type="function">
    <text evidence="1">Catalyzes the hydrolysis of UDP-3-O-myristoyl-N-acetylglucosamine to form UDP-3-O-myristoylglucosamine and acetate, the committed step in lipid A biosynthesis.</text>
</comment>
<name>A0A1M6Z9D5_9BACT</name>
<dbReference type="Proteomes" id="UP000184275">
    <property type="component" value="Unassembled WGS sequence"/>
</dbReference>
<sequence>MDFLREDLLMKQSVFETEIFSHSLSLKNAGVRISCDRLALPKIEWLLPSGELLWASDDADSFRRLHFLSLRSSGLFKNPEEGISLLEHLAPVFLLYPQMRFKVQALSGELPLLDGSAYPWYEAVRSLAGIPQELAFYDVPLRERLEFENGFWEISPSETLEVEYSISHSAFSDSAYCAIYDAEDLVKIFPARTFIFEEDLAKAQTAGLLSGVDAHSGLLLSERNGEACALVGAPFRQKNEPAMHKILDLIGDLSLPLPFLPKLKIRIHNGGHIAHRKLLERLLDYAFGNSSQVE</sequence>
<dbReference type="InterPro" id="IPR020568">
    <property type="entry name" value="Ribosomal_Su5_D2-typ_SF"/>
</dbReference>
<evidence type="ECO:0000256" key="1">
    <source>
        <dbReference type="ARBA" id="ARBA00002923"/>
    </source>
</evidence>
<gene>
    <name evidence="2" type="ORF">SAMN05720469_1557</name>
</gene>
<dbReference type="Gene3D" id="3.30.1700.10">
    <property type="entry name" value="lpxc deacetylase, domain 2"/>
    <property type="match status" value="1"/>
</dbReference>
<evidence type="ECO:0000313" key="2">
    <source>
        <dbReference type="EMBL" id="SHL27042.1"/>
    </source>
</evidence>
<reference evidence="3" key="1">
    <citation type="submission" date="2016-11" db="EMBL/GenBank/DDBJ databases">
        <authorList>
            <person name="Varghese N."/>
            <person name="Submissions S."/>
        </authorList>
    </citation>
    <scope>NUCLEOTIDE SEQUENCE [LARGE SCALE GENOMIC DNA]</scope>
    <source>
        <strain evidence="3">UWOS</strain>
    </source>
</reference>
<dbReference type="InterPro" id="IPR011334">
    <property type="entry name" value="UDP-acyl_GlcNac_deAcase_C"/>
</dbReference>
<dbReference type="InterPro" id="IPR004463">
    <property type="entry name" value="UDP-acyl_GlcNac_deAcase"/>
</dbReference>
<dbReference type="EMBL" id="FRAW01000055">
    <property type="protein sequence ID" value="SHL27042.1"/>
    <property type="molecule type" value="Genomic_DNA"/>
</dbReference>
<dbReference type="GO" id="GO:0009245">
    <property type="term" value="P:lipid A biosynthetic process"/>
    <property type="evidence" value="ECO:0007669"/>
    <property type="project" value="InterPro"/>
</dbReference>
<accession>A0A1M6Z9D5</accession>
<keyword evidence="3" id="KW-1185">Reference proteome</keyword>